<proteinExistence type="predicted"/>
<dbReference type="Proteomes" id="UP000283841">
    <property type="component" value="Unassembled WGS sequence"/>
</dbReference>
<evidence type="ECO:0000256" key="1">
    <source>
        <dbReference type="SAM" id="MobiDB-lite"/>
    </source>
</evidence>
<gene>
    <name evidence="2" type="ORF">C8Q69DRAFT_500489</name>
</gene>
<dbReference type="EMBL" id="RCNU01000010">
    <property type="protein sequence ID" value="RWQ93250.1"/>
    <property type="molecule type" value="Genomic_DNA"/>
</dbReference>
<comment type="caution">
    <text evidence="2">The sequence shown here is derived from an EMBL/GenBank/DDBJ whole genome shotgun (WGS) entry which is preliminary data.</text>
</comment>
<organism evidence="2 3">
    <name type="scientific">Byssochlamys spectabilis</name>
    <name type="common">Paecilomyces variotii</name>
    <dbReference type="NCBI Taxonomy" id="264951"/>
    <lineage>
        <taxon>Eukaryota</taxon>
        <taxon>Fungi</taxon>
        <taxon>Dikarya</taxon>
        <taxon>Ascomycota</taxon>
        <taxon>Pezizomycotina</taxon>
        <taxon>Eurotiomycetes</taxon>
        <taxon>Eurotiomycetidae</taxon>
        <taxon>Eurotiales</taxon>
        <taxon>Thermoascaceae</taxon>
        <taxon>Paecilomyces</taxon>
    </lineage>
</organism>
<dbReference type="AlphaFoldDB" id="A0A443HN92"/>
<dbReference type="VEuPathDB" id="FungiDB:C8Q69DRAFT_500489"/>
<reference evidence="2 3" key="1">
    <citation type="journal article" date="2018" name="Front. Microbiol.">
        <title>Genomic and genetic insights into a cosmopolitan fungus, Paecilomyces variotii (Eurotiales).</title>
        <authorList>
            <person name="Urquhart A.S."/>
            <person name="Mondo S.J."/>
            <person name="Makela M.R."/>
            <person name="Hane J.K."/>
            <person name="Wiebenga A."/>
            <person name="He G."/>
            <person name="Mihaltcheva S."/>
            <person name="Pangilinan J."/>
            <person name="Lipzen A."/>
            <person name="Barry K."/>
            <person name="de Vries R.P."/>
            <person name="Grigoriev I.V."/>
            <person name="Idnurm A."/>
        </authorList>
    </citation>
    <scope>NUCLEOTIDE SEQUENCE [LARGE SCALE GENOMIC DNA]</scope>
    <source>
        <strain evidence="2 3">CBS 101075</strain>
    </source>
</reference>
<feature type="region of interest" description="Disordered" evidence="1">
    <location>
        <begin position="1"/>
        <end position="22"/>
    </location>
</feature>
<evidence type="ECO:0000313" key="2">
    <source>
        <dbReference type="EMBL" id="RWQ93250.1"/>
    </source>
</evidence>
<protein>
    <submittedName>
        <fullName evidence="2">Uncharacterized protein</fullName>
    </submittedName>
</protein>
<dbReference type="GeneID" id="39601619"/>
<name>A0A443HN92_BYSSP</name>
<sequence length="203" mass="22021">MRLWSRHCGPSGDAAPKAGENPGIPTSALGLLSLSHSATPELLLVLRQSERRPETTSTLTHLADLPETSSSFAVDAATPYYATRLAANHTFQISRQKSMAHDGSQSLLRIAAKRARLALQTPRSTILLGHNCHWTPSALGQGWVLALPLLWVRQCNAVGSTNQSEMVVAPRRQTPRDQAKVRCAGFRPVSLGLPLVHAEVNNR</sequence>
<keyword evidence="3" id="KW-1185">Reference proteome</keyword>
<evidence type="ECO:0000313" key="3">
    <source>
        <dbReference type="Proteomes" id="UP000283841"/>
    </source>
</evidence>
<accession>A0A443HN92</accession>
<dbReference type="RefSeq" id="XP_028482895.1">
    <property type="nucleotide sequence ID" value="XM_028632342.1"/>
</dbReference>